<evidence type="ECO:0000256" key="2">
    <source>
        <dbReference type="ARBA" id="ARBA00006220"/>
    </source>
</evidence>
<evidence type="ECO:0000256" key="6">
    <source>
        <dbReference type="ARBA" id="ARBA00022842"/>
    </source>
</evidence>
<keyword evidence="9" id="KW-1185">Reference proteome</keyword>
<dbReference type="AlphaFoldDB" id="A0A022R9L9"/>
<dbReference type="STRING" id="4155.A0A022R9L9"/>
<evidence type="ECO:0000256" key="7">
    <source>
        <dbReference type="ARBA" id="ARBA00047820"/>
    </source>
</evidence>
<proteinExistence type="inferred from homology"/>
<comment type="similarity">
    <text evidence="2">Belongs to the PPase family.</text>
</comment>
<dbReference type="EMBL" id="KI630612">
    <property type="protein sequence ID" value="EYU35610.1"/>
    <property type="molecule type" value="Genomic_DNA"/>
</dbReference>
<dbReference type="InterPro" id="IPR008162">
    <property type="entry name" value="Pyrophosphatase"/>
</dbReference>
<feature type="non-terminal residue" evidence="8">
    <location>
        <position position="1"/>
    </location>
</feature>
<protein>
    <recommendedName>
        <fullName evidence="3">inorganic diphosphatase</fullName>
        <ecNumber evidence="3">3.6.1.1</ecNumber>
    </recommendedName>
</protein>
<keyword evidence="5" id="KW-0378">Hydrolase</keyword>
<sequence length="103" mass="11963">EPVVPGCFLRARAIGLMPMIDQGEKDDKIIAVCADDPEYRHYTDISQLPPHRLTEIRRFFEDYKKNENKEVAVDDFLPSSTALEAIQYSMDLYAEYILHSLRK</sequence>
<dbReference type="GO" id="GO:0000287">
    <property type="term" value="F:magnesium ion binding"/>
    <property type="evidence" value="ECO:0007669"/>
    <property type="project" value="InterPro"/>
</dbReference>
<keyword evidence="6" id="KW-0460">Magnesium</keyword>
<dbReference type="PANTHER" id="PTHR10286">
    <property type="entry name" value="INORGANIC PYROPHOSPHATASE"/>
    <property type="match status" value="1"/>
</dbReference>
<evidence type="ECO:0000256" key="4">
    <source>
        <dbReference type="ARBA" id="ARBA00022723"/>
    </source>
</evidence>
<name>A0A022R9L9_ERYGU</name>
<dbReference type="SUPFAM" id="SSF50324">
    <property type="entry name" value="Inorganic pyrophosphatase"/>
    <property type="match status" value="1"/>
</dbReference>
<dbReference type="Pfam" id="PF00719">
    <property type="entry name" value="Pyrophosphatase"/>
    <property type="match status" value="1"/>
</dbReference>
<comment type="cofactor">
    <cofactor evidence="1">
        <name>Mg(2+)</name>
        <dbReference type="ChEBI" id="CHEBI:18420"/>
    </cofactor>
</comment>
<dbReference type="GO" id="GO:0005829">
    <property type="term" value="C:cytosol"/>
    <property type="evidence" value="ECO:0000318"/>
    <property type="project" value="GO_Central"/>
</dbReference>
<dbReference type="Gene3D" id="3.90.80.10">
    <property type="entry name" value="Inorganic pyrophosphatase"/>
    <property type="match status" value="1"/>
</dbReference>
<organism evidence="8 9">
    <name type="scientific">Erythranthe guttata</name>
    <name type="common">Yellow monkey flower</name>
    <name type="synonym">Mimulus guttatus</name>
    <dbReference type="NCBI Taxonomy" id="4155"/>
    <lineage>
        <taxon>Eukaryota</taxon>
        <taxon>Viridiplantae</taxon>
        <taxon>Streptophyta</taxon>
        <taxon>Embryophyta</taxon>
        <taxon>Tracheophyta</taxon>
        <taxon>Spermatophyta</taxon>
        <taxon>Magnoliopsida</taxon>
        <taxon>eudicotyledons</taxon>
        <taxon>Gunneridae</taxon>
        <taxon>Pentapetalae</taxon>
        <taxon>asterids</taxon>
        <taxon>lamiids</taxon>
        <taxon>Lamiales</taxon>
        <taxon>Phrymaceae</taxon>
        <taxon>Erythranthe</taxon>
    </lineage>
</organism>
<comment type="catalytic activity">
    <reaction evidence="7">
        <text>diphosphate + H2O = 2 phosphate + H(+)</text>
        <dbReference type="Rhea" id="RHEA:24576"/>
        <dbReference type="ChEBI" id="CHEBI:15377"/>
        <dbReference type="ChEBI" id="CHEBI:15378"/>
        <dbReference type="ChEBI" id="CHEBI:33019"/>
        <dbReference type="ChEBI" id="CHEBI:43474"/>
        <dbReference type="EC" id="3.6.1.1"/>
    </reaction>
</comment>
<dbReference type="EC" id="3.6.1.1" evidence="3"/>
<dbReference type="eggNOG" id="KOG1626">
    <property type="taxonomic scope" value="Eukaryota"/>
</dbReference>
<evidence type="ECO:0000256" key="1">
    <source>
        <dbReference type="ARBA" id="ARBA00001946"/>
    </source>
</evidence>
<reference evidence="8 9" key="1">
    <citation type="journal article" date="2013" name="Proc. Natl. Acad. Sci. U.S.A.">
        <title>Fine-scale variation in meiotic recombination in Mimulus inferred from population shotgun sequencing.</title>
        <authorList>
            <person name="Hellsten U."/>
            <person name="Wright K.M."/>
            <person name="Jenkins J."/>
            <person name="Shu S."/>
            <person name="Yuan Y."/>
            <person name="Wessler S.R."/>
            <person name="Schmutz J."/>
            <person name="Willis J.H."/>
            <person name="Rokhsar D.S."/>
        </authorList>
    </citation>
    <scope>NUCLEOTIDE SEQUENCE [LARGE SCALE GENOMIC DNA]</scope>
    <source>
        <strain evidence="9">cv. DUN x IM62</strain>
    </source>
</reference>
<evidence type="ECO:0000256" key="5">
    <source>
        <dbReference type="ARBA" id="ARBA00022801"/>
    </source>
</evidence>
<accession>A0A022R9L9</accession>
<keyword evidence="4" id="KW-0479">Metal-binding</keyword>
<evidence type="ECO:0000256" key="3">
    <source>
        <dbReference type="ARBA" id="ARBA00012146"/>
    </source>
</evidence>
<dbReference type="GO" id="GO:0006796">
    <property type="term" value="P:phosphate-containing compound metabolic process"/>
    <property type="evidence" value="ECO:0000318"/>
    <property type="project" value="GO_Central"/>
</dbReference>
<evidence type="ECO:0000313" key="9">
    <source>
        <dbReference type="Proteomes" id="UP000030748"/>
    </source>
</evidence>
<dbReference type="InterPro" id="IPR036649">
    <property type="entry name" value="Pyrophosphatase_sf"/>
</dbReference>
<gene>
    <name evidence="8" type="ORF">MIMGU_mgv1a0150772mg</name>
</gene>
<evidence type="ECO:0000313" key="8">
    <source>
        <dbReference type="EMBL" id="EYU35610.1"/>
    </source>
</evidence>
<dbReference type="Proteomes" id="UP000030748">
    <property type="component" value="Unassembled WGS sequence"/>
</dbReference>
<dbReference type="GO" id="GO:0004427">
    <property type="term" value="F:inorganic diphosphate phosphatase activity"/>
    <property type="evidence" value="ECO:0000318"/>
    <property type="project" value="GO_Central"/>
</dbReference>